<dbReference type="PANTHER" id="PTHR43566">
    <property type="entry name" value="CONSERVED PROTEIN"/>
    <property type="match status" value="1"/>
</dbReference>
<accession>A0A1G2A6L2</accession>
<evidence type="ECO:0000313" key="4">
    <source>
        <dbReference type="Proteomes" id="UP000178315"/>
    </source>
</evidence>
<organism evidence="3 4">
    <name type="scientific">Candidatus Jacksonbacteria bacterium RIFCSPLOWO2_02_FULL_44_20</name>
    <dbReference type="NCBI Taxonomy" id="1798460"/>
    <lineage>
        <taxon>Bacteria</taxon>
        <taxon>Candidatus Jacksoniibacteriota</taxon>
    </lineage>
</organism>
<dbReference type="Proteomes" id="UP000178315">
    <property type="component" value="Unassembled WGS sequence"/>
</dbReference>
<evidence type="ECO:0000259" key="2">
    <source>
        <dbReference type="Pfam" id="PF13635"/>
    </source>
</evidence>
<dbReference type="InterPro" id="IPR041682">
    <property type="entry name" value="AAA_14"/>
</dbReference>
<dbReference type="InterPro" id="IPR027417">
    <property type="entry name" value="P-loop_NTPase"/>
</dbReference>
<proteinExistence type="predicted"/>
<dbReference type="PANTHER" id="PTHR43566:SF2">
    <property type="entry name" value="DUF4143 DOMAIN-CONTAINING PROTEIN"/>
    <property type="match status" value="1"/>
</dbReference>
<dbReference type="InterPro" id="IPR025420">
    <property type="entry name" value="DUF4143"/>
</dbReference>
<evidence type="ECO:0000313" key="3">
    <source>
        <dbReference type="EMBL" id="OGY72305.1"/>
    </source>
</evidence>
<feature type="domain" description="DUF4143" evidence="2">
    <location>
        <begin position="167"/>
        <end position="323"/>
    </location>
</feature>
<dbReference type="Pfam" id="PF13173">
    <property type="entry name" value="AAA_14"/>
    <property type="match status" value="1"/>
</dbReference>
<comment type="caution">
    <text evidence="3">The sequence shown here is derived from an EMBL/GenBank/DDBJ whole genome shotgun (WGS) entry which is preliminary data.</text>
</comment>
<dbReference type="EMBL" id="MHJU01000038">
    <property type="protein sequence ID" value="OGY72305.1"/>
    <property type="molecule type" value="Genomic_DNA"/>
</dbReference>
<dbReference type="SUPFAM" id="SSF52540">
    <property type="entry name" value="P-loop containing nucleoside triphosphate hydrolases"/>
    <property type="match status" value="1"/>
</dbReference>
<name>A0A1G2A6L2_9BACT</name>
<protein>
    <submittedName>
        <fullName evidence="3">ATPase</fullName>
    </submittedName>
</protein>
<feature type="domain" description="AAA" evidence="1">
    <location>
        <begin position="11"/>
        <end position="129"/>
    </location>
</feature>
<gene>
    <name evidence="3" type="ORF">A3H61_00800</name>
</gene>
<evidence type="ECO:0000259" key="1">
    <source>
        <dbReference type="Pfam" id="PF13173"/>
    </source>
</evidence>
<dbReference type="Pfam" id="PF13635">
    <property type="entry name" value="DUF4143"/>
    <property type="match status" value="1"/>
</dbReference>
<sequence>MYTRILIPPKNKSFFLFGPRGTGKTTWLKAQFPRALYFDLLDSEIYNDFLARPSRLAERIPMPWNDIVVLDEVQRVPALLHEAHRLIEERGLIFALTGSSARKLMRKDVNLLAGRALTLFMHPLTVSELGDDFTLSHALRYGHLPSTFHEHEPGRYVESYVATYLREEVQQEGLTRNLGAFSRFLETASFSQAQLLNISEVARECAINRKVVEHYFTILEDLLIAKRIPVFTKKAKRRIVAHPKFYFFDAGVFRALRPKGPLDTPEDIDGAALETFVMQEIAALNDYLRYGYQMYFWRTIAGQEVDIVLYGERGIVAIEVKRSARGATDDLKGLFAFLKEYPMARAYLIYGGNRARWDGNIQVLPVEYFLKHLDKILA</sequence>
<reference evidence="3 4" key="1">
    <citation type="journal article" date="2016" name="Nat. Commun.">
        <title>Thousands of microbial genomes shed light on interconnected biogeochemical processes in an aquifer system.</title>
        <authorList>
            <person name="Anantharaman K."/>
            <person name="Brown C.T."/>
            <person name="Hug L.A."/>
            <person name="Sharon I."/>
            <person name="Castelle C.J."/>
            <person name="Probst A.J."/>
            <person name="Thomas B.C."/>
            <person name="Singh A."/>
            <person name="Wilkins M.J."/>
            <person name="Karaoz U."/>
            <person name="Brodie E.L."/>
            <person name="Williams K.H."/>
            <person name="Hubbard S.S."/>
            <person name="Banfield J.F."/>
        </authorList>
    </citation>
    <scope>NUCLEOTIDE SEQUENCE [LARGE SCALE GENOMIC DNA]</scope>
</reference>
<dbReference type="AlphaFoldDB" id="A0A1G2A6L2"/>